<organism evidence="5 6">
    <name type="scientific">Asticcacaulis currens</name>
    <dbReference type="NCBI Taxonomy" id="2984210"/>
    <lineage>
        <taxon>Bacteria</taxon>
        <taxon>Pseudomonadati</taxon>
        <taxon>Pseudomonadota</taxon>
        <taxon>Alphaproteobacteria</taxon>
        <taxon>Caulobacterales</taxon>
        <taxon>Caulobacteraceae</taxon>
        <taxon>Asticcacaulis</taxon>
    </lineage>
</organism>
<dbReference type="GO" id="GO:0004527">
    <property type="term" value="F:exonuclease activity"/>
    <property type="evidence" value="ECO:0007669"/>
    <property type="project" value="UniProtKB-KW"/>
</dbReference>
<keyword evidence="2" id="KW-0547">Nucleotide-binding</keyword>
<gene>
    <name evidence="5" type="ORF">PQU94_17905</name>
</gene>
<evidence type="ECO:0000256" key="3">
    <source>
        <dbReference type="ARBA" id="ARBA00022840"/>
    </source>
</evidence>
<evidence type="ECO:0000256" key="1">
    <source>
        <dbReference type="ARBA" id="ARBA00022448"/>
    </source>
</evidence>
<comment type="caution">
    <text evidence="5">The sequence shown here is derived from an EMBL/GenBank/DDBJ whole genome shotgun (WGS) entry which is preliminary data.</text>
</comment>
<dbReference type="Gene3D" id="3.40.50.300">
    <property type="entry name" value="P-loop containing nucleotide triphosphate hydrolases"/>
    <property type="match status" value="1"/>
</dbReference>
<proteinExistence type="predicted"/>
<dbReference type="SMART" id="SM00382">
    <property type="entry name" value="AAA"/>
    <property type="match status" value="1"/>
</dbReference>
<dbReference type="CDD" id="cd03261">
    <property type="entry name" value="ABC_Org_Solvent_Resistant"/>
    <property type="match status" value="1"/>
</dbReference>
<dbReference type="InterPro" id="IPR027417">
    <property type="entry name" value="P-loop_NTPase"/>
</dbReference>
<dbReference type="EMBL" id="JAQQKW010000017">
    <property type="protein sequence ID" value="MDC7696154.1"/>
    <property type="molecule type" value="Genomic_DNA"/>
</dbReference>
<evidence type="ECO:0000256" key="2">
    <source>
        <dbReference type="ARBA" id="ARBA00022741"/>
    </source>
</evidence>
<dbReference type="Proteomes" id="UP001216595">
    <property type="component" value="Unassembled WGS sequence"/>
</dbReference>
<evidence type="ECO:0000313" key="5">
    <source>
        <dbReference type="EMBL" id="MDC7696154.1"/>
    </source>
</evidence>
<keyword evidence="5" id="KW-0540">Nuclease</keyword>
<dbReference type="InterPro" id="IPR003439">
    <property type="entry name" value="ABC_transporter-like_ATP-bd"/>
</dbReference>
<keyword evidence="6" id="KW-1185">Reference proteome</keyword>
<accession>A0ABT5IJ02</accession>
<dbReference type="GO" id="GO:0005524">
    <property type="term" value="F:ATP binding"/>
    <property type="evidence" value="ECO:0007669"/>
    <property type="project" value="UniProtKB-KW"/>
</dbReference>
<evidence type="ECO:0000313" key="6">
    <source>
        <dbReference type="Proteomes" id="UP001216595"/>
    </source>
</evidence>
<reference evidence="5 6" key="1">
    <citation type="submission" date="2023-01" db="EMBL/GenBank/DDBJ databases">
        <title>Novel species of the genus Asticcacaulis isolated from rivers.</title>
        <authorList>
            <person name="Lu H."/>
        </authorList>
    </citation>
    <scope>NUCLEOTIDE SEQUENCE [LARGE SCALE GENOMIC DNA]</scope>
    <source>
        <strain evidence="5 6">DXS10W</strain>
    </source>
</reference>
<protein>
    <submittedName>
        <fullName evidence="5">ABC transporter ATP-binding protein</fullName>
    </submittedName>
</protein>
<dbReference type="PANTHER" id="PTHR43023">
    <property type="entry name" value="PROTEIN TRIGALACTOSYLDIACYLGLYCEROL 3, CHLOROPLASTIC"/>
    <property type="match status" value="1"/>
</dbReference>
<dbReference type="InterPro" id="IPR003593">
    <property type="entry name" value="AAA+_ATPase"/>
</dbReference>
<name>A0ABT5IJ02_9CAUL</name>
<dbReference type="PROSITE" id="PS50893">
    <property type="entry name" value="ABC_TRANSPORTER_2"/>
    <property type="match status" value="1"/>
</dbReference>
<dbReference type="Pfam" id="PF00005">
    <property type="entry name" value="ABC_tran"/>
    <property type="match status" value="1"/>
</dbReference>
<dbReference type="SUPFAM" id="SSF52540">
    <property type="entry name" value="P-loop containing nucleoside triphosphate hydrolases"/>
    <property type="match status" value="1"/>
</dbReference>
<feature type="domain" description="ABC transporter" evidence="4">
    <location>
        <begin position="16"/>
        <end position="253"/>
    </location>
</feature>
<sequence length="269" mass="28818">MTEAPSPVSTPAAPPIVIEGLRNQFGSNIVHDNLELTVERGKVIGVVGGSGTGKTVLLNSILGLQKPSKGAIHLFGKDITRLNEKQLRLMQSRFGVLFQSGALFSALSVIENVCVPLTEYARLKPAQMREIGLMKMALAGLPLDAADKRPSELSGGMIKRTALARALVLDPELLFLDEPTAGLDPIGAAAFDALIRELSDSLNLTVFMITHDLDSLYAICDEVAVLADKRVVAQAPPSVLEQSDHPWIHEYFNGPRGRSSQSRGTGDAS</sequence>
<keyword evidence="1" id="KW-0813">Transport</keyword>
<keyword evidence="5" id="KW-0378">Hydrolase</keyword>
<keyword evidence="5" id="KW-0269">Exonuclease</keyword>
<dbReference type="PANTHER" id="PTHR43023:SF3">
    <property type="entry name" value="PROTEIN TRIGALACTOSYLDIACYLGLYCEROL 3, CHLOROPLASTIC"/>
    <property type="match status" value="1"/>
</dbReference>
<evidence type="ECO:0000259" key="4">
    <source>
        <dbReference type="PROSITE" id="PS50893"/>
    </source>
</evidence>
<dbReference type="RefSeq" id="WP_272742795.1">
    <property type="nucleotide sequence ID" value="NZ_JAQQKW010000017.1"/>
</dbReference>
<keyword evidence="3 5" id="KW-0067">ATP-binding</keyword>